<name>A0A1F6BQN7_9BACT</name>
<feature type="domain" description="Protein export membrane protein SecD/SecF C-terminal" evidence="10">
    <location>
        <begin position="101"/>
        <end position="292"/>
    </location>
</feature>
<keyword evidence="7 9" id="KW-0811">Translocation</keyword>
<sequence length="300" mass="33238">MMNVILRRKWFLGFSGILVAASIVCVVVFGFRAGIDLKGGTRWEFSAAGIENEGVLLVAIKEIASKDVLVNRTGGSNFILRFSDISESEHQEYVIELTKRFGPIDEKQFSSIGPAVGMELRKKSIWAVVAVLFGISLYVAWAFRKVSRPIRSWKYGAVTLVSLFHDVAIPAGMLAVLGRFGGVEIDTNFIVALLVVMGFSVHDTIVVFDRIRENILIMKGKQFALSDVINKSIKETMRRSINTSLTLILVLLALIIFGPQTLFYFVLTILVGTVFGTYSSIFVASPLLYVWERAVSKKSA</sequence>
<keyword evidence="3 9" id="KW-1003">Cell membrane</keyword>
<evidence type="ECO:0000256" key="7">
    <source>
        <dbReference type="ARBA" id="ARBA00023010"/>
    </source>
</evidence>
<dbReference type="EMBL" id="MFKJ01000006">
    <property type="protein sequence ID" value="OGG39153.1"/>
    <property type="molecule type" value="Genomic_DNA"/>
</dbReference>
<dbReference type="AlphaFoldDB" id="A0A1F6BQN7"/>
<evidence type="ECO:0000256" key="2">
    <source>
        <dbReference type="ARBA" id="ARBA00022448"/>
    </source>
</evidence>
<feature type="transmembrane region" description="Helical" evidence="9">
    <location>
        <begin position="155"/>
        <end position="177"/>
    </location>
</feature>
<feature type="transmembrane region" description="Helical" evidence="9">
    <location>
        <begin position="240"/>
        <end position="257"/>
    </location>
</feature>
<evidence type="ECO:0000256" key="1">
    <source>
        <dbReference type="ARBA" id="ARBA00004651"/>
    </source>
</evidence>
<dbReference type="InterPro" id="IPR022645">
    <property type="entry name" value="SecD/SecF_bac"/>
</dbReference>
<keyword evidence="4 9" id="KW-0812">Transmembrane</keyword>
<organism evidence="11 12">
    <name type="scientific">Candidatus Jorgensenbacteria bacterium RIFCSPHIGHO2_02_FULL_45_20</name>
    <dbReference type="NCBI Taxonomy" id="1798470"/>
    <lineage>
        <taxon>Bacteria</taxon>
        <taxon>Candidatus Joergenseniibacteriota</taxon>
    </lineage>
</organism>
<dbReference type="InterPro" id="IPR005665">
    <property type="entry name" value="SecF_bac"/>
</dbReference>
<dbReference type="PANTHER" id="PTHR30081:SF8">
    <property type="entry name" value="PROTEIN TRANSLOCASE SUBUNIT SECF"/>
    <property type="match status" value="1"/>
</dbReference>
<dbReference type="Gene3D" id="1.20.1640.10">
    <property type="entry name" value="Multidrug efflux transporter AcrB transmembrane domain"/>
    <property type="match status" value="1"/>
</dbReference>
<keyword evidence="8 9" id="KW-0472">Membrane</keyword>
<evidence type="ECO:0000256" key="4">
    <source>
        <dbReference type="ARBA" id="ARBA00022692"/>
    </source>
</evidence>
<dbReference type="Proteomes" id="UP000178825">
    <property type="component" value="Unassembled WGS sequence"/>
</dbReference>
<dbReference type="NCBIfam" id="TIGR00966">
    <property type="entry name" value="transloc_SecF"/>
    <property type="match status" value="1"/>
</dbReference>
<comment type="caution">
    <text evidence="11">The sequence shown here is derived from an EMBL/GenBank/DDBJ whole genome shotgun (WGS) entry which is preliminary data.</text>
</comment>
<reference evidence="11 12" key="1">
    <citation type="journal article" date="2016" name="Nat. Commun.">
        <title>Thousands of microbial genomes shed light on interconnected biogeochemical processes in an aquifer system.</title>
        <authorList>
            <person name="Anantharaman K."/>
            <person name="Brown C.T."/>
            <person name="Hug L.A."/>
            <person name="Sharon I."/>
            <person name="Castelle C.J."/>
            <person name="Probst A.J."/>
            <person name="Thomas B.C."/>
            <person name="Singh A."/>
            <person name="Wilkins M.J."/>
            <person name="Karaoz U."/>
            <person name="Brodie E.L."/>
            <person name="Williams K.H."/>
            <person name="Hubbard S.S."/>
            <person name="Banfield J.F."/>
        </authorList>
    </citation>
    <scope>NUCLEOTIDE SEQUENCE [LARGE SCALE GENOMIC DNA]</scope>
</reference>
<dbReference type="GO" id="GO:0006605">
    <property type="term" value="P:protein targeting"/>
    <property type="evidence" value="ECO:0007669"/>
    <property type="project" value="UniProtKB-UniRule"/>
</dbReference>
<dbReference type="InterPro" id="IPR048634">
    <property type="entry name" value="SecD_SecF_C"/>
</dbReference>
<dbReference type="InterPro" id="IPR022813">
    <property type="entry name" value="SecD/SecF_arch_bac"/>
</dbReference>
<evidence type="ECO:0000256" key="8">
    <source>
        <dbReference type="ARBA" id="ARBA00023136"/>
    </source>
</evidence>
<feature type="transmembrane region" description="Helical" evidence="9">
    <location>
        <begin position="189"/>
        <end position="208"/>
    </location>
</feature>
<dbReference type="SUPFAM" id="SSF82866">
    <property type="entry name" value="Multidrug efflux transporter AcrB transmembrane domain"/>
    <property type="match status" value="1"/>
</dbReference>
<comment type="similarity">
    <text evidence="9">Belongs to the SecD/SecF family. SecF subfamily.</text>
</comment>
<dbReference type="Pfam" id="PF02355">
    <property type="entry name" value="SecD_SecF_C"/>
    <property type="match status" value="1"/>
</dbReference>
<dbReference type="PRINTS" id="PR01755">
    <property type="entry name" value="SECFTRNLCASE"/>
</dbReference>
<evidence type="ECO:0000259" key="10">
    <source>
        <dbReference type="Pfam" id="PF02355"/>
    </source>
</evidence>
<evidence type="ECO:0000256" key="6">
    <source>
        <dbReference type="ARBA" id="ARBA00022989"/>
    </source>
</evidence>
<keyword evidence="5 9" id="KW-0653">Protein transport</keyword>
<dbReference type="STRING" id="1798470.A3D55_01545"/>
<feature type="transmembrane region" description="Helical" evidence="9">
    <location>
        <begin position="263"/>
        <end position="291"/>
    </location>
</feature>
<feature type="transmembrane region" description="Helical" evidence="9">
    <location>
        <begin position="124"/>
        <end position="143"/>
    </location>
</feature>
<protein>
    <recommendedName>
        <fullName evidence="9">Protein-export membrane protein SecF</fullName>
    </recommendedName>
</protein>
<dbReference type="HAMAP" id="MF_01464_B">
    <property type="entry name" value="SecF_B"/>
    <property type="match status" value="1"/>
</dbReference>
<proteinExistence type="inferred from homology"/>
<evidence type="ECO:0000256" key="3">
    <source>
        <dbReference type="ARBA" id="ARBA00022475"/>
    </source>
</evidence>
<accession>A0A1F6BQN7</accession>
<gene>
    <name evidence="9" type="primary">secF</name>
    <name evidence="11" type="ORF">A3D55_01545</name>
</gene>
<comment type="subunit">
    <text evidence="9">Forms a complex with SecD. Part of the essential Sec protein translocation apparatus which comprises SecA, SecYEG and auxiliary proteins SecDF. Other proteins may also be involved.</text>
</comment>
<evidence type="ECO:0000313" key="12">
    <source>
        <dbReference type="Proteomes" id="UP000178825"/>
    </source>
</evidence>
<evidence type="ECO:0000256" key="5">
    <source>
        <dbReference type="ARBA" id="ARBA00022927"/>
    </source>
</evidence>
<keyword evidence="6 9" id="KW-1133">Transmembrane helix</keyword>
<comment type="subcellular location">
    <subcellularLocation>
        <location evidence="1 9">Cell membrane</location>
        <topology evidence="1 9">Multi-pass membrane protein</topology>
    </subcellularLocation>
</comment>
<evidence type="ECO:0000313" key="11">
    <source>
        <dbReference type="EMBL" id="OGG39153.1"/>
    </source>
</evidence>
<dbReference type="GO" id="GO:0065002">
    <property type="term" value="P:intracellular protein transmembrane transport"/>
    <property type="evidence" value="ECO:0007669"/>
    <property type="project" value="UniProtKB-UniRule"/>
</dbReference>
<dbReference type="GO" id="GO:0005886">
    <property type="term" value="C:plasma membrane"/>
    <property type="evidence" value="ECO:0007669"/>
    <property type="project" value="UniProtKB-SubCell"/>
</dbReference>
<comment type="function">
    <text evidence="9">Part of the Sec protein translocase complex. Interacts with the SecYEG preprotein conducting channel. SecDF uses the proton motive force (PMF) to complete protein translocation after the ATP-dependent function of SecA.</text>
</comment>
<dbReference type="PANTHER" id="PTHR30081">
    <property type="entry name" value="PROTEIN-EXPORT MEMBRANE PROTEIN SEC"/>
    <property type="match status" value="1"/>
</dbReference>
<dbReference type="GO" id="GO:0043952">
    <property type="term" value="P:protein transport by the Sec complex"/>
    <property type="evidence" value="ECO:0007669"/>
    <property type="project" value="UniProtKB-UniRule"/>
</dbReference>
<feature type="transmembrane region" description="Helical" evidence="9">
    <location>
        <begin position="12"/>
        <end position="35"/>
    </location>
</feature>
<dbReference type="GO" id="GO:0015450">
    <property type="term" value="F:protein-transporting ATPase activity"/>
    <property type="evidence" value="ECO:0007669"/>
    <property type="project" value="InterPro"/>
</dbReference>
<keyword evidence="2 9" id="KW-0813">Transport</keyword>
<evidence type="ECO:0000256" key="9">
    <source>
        <dbReference type="HAMAP-Rule" id="MF_01464"/>
    </source>
</evidence>